<feature type="compositionally biased region" description="Basic residues" evidence="1">
    <location>
        <begin position="84"/>
        <end position="93"/>
    </location>
</feature>
<protein>
    <submittedName>
        <fullName evidence="2">Uncharacterized protein</fullName>
    </submittedName>
</protein>
<feature type="compositionally biased region" description="Low complexity" evidence="1">
    <location>
        <begin position="118"/>
        <end position="127"/>
    </location>
</feature>
<feature type="region of interest" description="Disordered" evidence="1">
    <location>
        <begin position="1"/>
        <end position="104"/>
    </location>
</feature>
<reference evidence="2" key="1">
    <citation type="submission" date="2020-03" db="EMBL/GenBank/DDBJ databases">
        <title>Long-read based genome assembly of a Labrador retriever dog.</title>
        <authorList>
            <person name="Eory L."/>
            <person name="Zhang W."/>
            <person name="Schoenebeck J."/>
        </authorList>
    </citation>
    <scope>NUCLEOTIDE SEQUENCE [LARGE SCALE GENOMIC DNA]</scope>
    <source>
        <strain evidence="2">Labrador retriever</strain>
    </source>
</reference>
<dbReference type="AlphaFoldDB" id="A0A8I3S6Z1"/>
<dbReference type="Proteomes" id="UP000805418">
    <property type="component" value="Chromosome 26"/>
</dbReference>
<reference evidence="2" key="3">
    <citation type="submission" date="2025-09" db="UniProtKB">
        <authorList>
            <consortium name="Ensembl"/>
        </authorList>
    </citation>
    <scope>IDENTIFICATION</scope>
    <source>
        <strain evidence="2">Boxer</strain>
    </source>
</reference>
<feature type="compositionally biased region" description="Polar residues" evidence="1">
    <location>
        <begin position="248"/>
        <end position="266"/>
    </location>
</feature>
<proteinExistence type="predicted"/>
<dbReference type="GeneTree" id="ENSGT00940000166811"/>
<evidence type="ECO:0000313" key="2">
    <source>
        <dbReference type="Ensembl" id="ENSCAFP00845040231.1"/>
    </source>
</evidence>
<accession>A0A8I3S6Z1</accession>
<keyword evidence="3" id="KW-1185">Reference proteome</keyword>
<dbReference type="Ensembl" id="ENSCAFT00845051289.1">
    <property type="protein sequence ID" value="ENSCAFP00845040231.1"/>
    <property type="gene ID" value="ENSCAFG00845028996.1"/>
</dbReference>
<feature type="region of interest" description="Disordered" evidence="1">
    <location>
        <begin position="118"/>
        <end position="144"/>
    </location>
</feature>
<dbReference type="OrthoDB" id="9800257at2759"/>
<sequence>RAQGAGAAPQGGGVGRGGGGAHAGGVAARGGGAPTAARAGKVAARGRRVSGAAGARAAGGAPPPISLQRPVALGLALGGTPARSLRRSPRPPHGRPAQPQVALDGGLRLTVPSALLSSPEAAAASSSDPQHLPGTPGRHGNSSVLPPCLMASAVGGALAIPSRRQPYASAHPWQQMDQVFPGVTYTPPVDPWIEQPCCGDPVCVHMTMEQKSTAISAPGGSANLPSQKPDPVPPGSPETQKTEEEVSETQGDQKASLGSCQMTPES</sequence>
<reference evidence="2" key="2">
    <citation type="submission" date="2025-08" db="UniProtKB">
        <authorList>
            <consortium name="Ensembl"/>
        </authorList>
    </citation>
    <scope>IDENTIFICATION</scope>
    <source>
        <strain evidence="2">Boxer</strain>
    </source>
</reference>
<feature type="compositionally biased region" description="Gly residues" evidence="1">
    <location>
        <begin position="9"/>
        <end position="33"/>
    </location>
</feature>
<feature type="compositionally biased region" description="Low complexity" evidence="1">
    <location>
        <begin position="34"/>
        <end position="60"/>
    </location>
</feature>
<evidence type="ECO:0000256" key="1">
    <source>
        <dbReference type="SAM" id="MobiDB-lite"/>
    </source>
</evidence>
<name>A0A8I3S6Z1_CANLF</name>
<evidence type="ECO:0000313" key="3">
    <source>
        <dbReference type="Proteomes" id="UP000805418"/>
    </source>
</evidence>
<feature type="region of interest" description="Disordered" evidence="1">
    <location>
        <begin position="214"/>
        <end position="266"/>
    </location>
</feature>
<organism evidence="2 3">
    <name type="scientific">Canis lupus familiaris</name>
    <name type="common">Dog</name>
    <name type="synonym">Canis familiaris</name>
    <dbReference type="NCBI Taxonomy" id="9615"/>
    <lineage>
        <taxon>Eukaryota</taxon>
        <taxon>Metazoa</taxon>
        <taxon>Chordata</taxon>
        <taxon>Craniata</taxon>
        <taxon>Vertebrata</taxon>
        <taxon>Euteleostomi</taxon>
        <taxon>Mammalia</taxon>
        <taxon>Eutheria</taxon>
        <taxon>Laurasiatheria</taxon>
        <taxon>Carnivora</taxon>
        <taxon>Caniformia</taxon>
        <taxon>Canidae</taxon>
        <taxon>Canis</taxon>
    </lineage>
</organism>